<reference evidence="2 3" key="1">
    <citation type="submission" date="2016-06" db="EMBL/GenBank/DDBJ databases">
        <authorList>
            <person name="Kjaerup R.B."/>
            <person name="Dalgaard T.S."/>
            <person name="Juul-Madsen H.R."/>
        </authorList>
    </citation>
    <scope>NUCLEOTIDE SEQUENCE [LARGE SCALE GENOMIC DNA]</scope>
    <source>
        <strain evidence="2">2</strain>
    </source>
</reference>
<accession>A0A1A8XQU0</accession>
<evidence type="ECO:0000313" key="2">
    <source>
        <dbReference type="EMBL" id="SBT07021.1"/>
    </source>
</evidence>
<sequence length="70" mass="7564">MNDPSQQPTHPRVRKPSIEHRSLGQMTRTWLFAVLDGACPSQAQDGAGPTPLPLIHPEATVARVCGLSHV</sequence>
<evidence type="ECO:0000256" key="1">
    <source>
        <dbReference type="SAM" id="MobiDB-lite"/>
    </source>
</evidence>
<evidence type="ECO:0000313" key="3">
    <source>
        <dbReference type="Proteomes" id="UP000199600"/>
    </source>
</evidence>
<dbReference type="EMBL" id="FLQY01000119">
    <property type="protein sequence ID" value="SBT07021.1"/>
    <property type="molecule type" value="Genomic_DNA"/>
</dbReference>
<proteinExistence type="predicted"/>
<keyword evidence="3" id="KW-1185">Reference proteome</keyword>
<name>A0A1A8XQU0_9RHOO</name>
<dbReference type="Proteomes" id="UP000199600">
    <property type="component" value="Unassembled WGS sequence"/>
</dbReference>
<dbReference type="AlphaFoldDB" id="A0A1A8XQU0"/>
<feature type="region of interest" description="Disordered" evidence="1">
    <location>
        <begin position="1"/>
        <end position="21"/>
    </location>
</feature>
<gene>
    <name evidence="2" type="ORF">PROAA_2050004</name>
</gene>
<protein>
    <submittedName>
        <fullName evidence="2">Uncharacterized protein</fullName>
    </submittedName>
</protein>
<organism evidence="2 3">
    <name type="scientific">Candidatus Propionivibrio aalborgensis</name>
    <dbReference type="NCBI Taxonomy" id="1860101"/>
    <lineage>
        <taxon>Bacteria</taxon>
        <taxon>Pseudomonadati</taxon>
        <taxon>Pseudomonadota</taxon>
        <taxon>Betaproteobacteria</taxon>
        <taxon>Rhodocyclales</taxon>
        <taxon>Rhodocyclaceae</taxon>
        <taxon>Propionivibrio</taxon>
    </lineage>
</organism>